<protein>
    <recommendedName>
        <fullName evidence="2">Glycosyltransferase 2-like domain-containing protein</fullName>
    </recommendedName>
</protein>
<dbReference type="InterPro" id="IPR001173">
    <property type="entry name" value="Glyco_trans_2-like"/>
</dbReference>
<name>A0A1G2MB81_9BACT</name>
<dbReference type="Pfam" id="PF00535">
    <property type="entry name" value="Glycos_transf_2"/>
    <property type="match status" value="1"/>
</dbReference>
<comment type="caution">
    <text evidence="3">The sequence shown here is derived from an EMBL/GenBank/DDBJ whole genome shotgun (WGS) entry which is preliminary data.</text>
</comment>
<dbReference type="CDD" id="cd04179">
    <property type="entry name" value="DPM_DPG-synthase_like"/>
    <property type="match status" value="1"/>
</dbReference>
<organism evidence="3 4">
    <name type="scientific">Candidatus Taylorbacteria bacterium RIFCSPHIGHO2_02_49_25</name>
    <dbReference type="NCBI Taxonomy" id="1802305"/>
    <lineage>
        <taxon>Bacteria</taxon>
        <taxon>Candidatus Tayloriibacteriota</taxon>
    </lineage>
</organism>
<dbReference type="InterPro" id="IPR029044">
    <property type="entry name" value="Nucleotide-diphossugar_trans"/>
</dbReference>
<evidence type="ECO:0000259" key="2">
    <source>
        <dbReference type="Pfam" id="PF00535"/>
    </source>
</evidence>
<dbReference type="Gene3D" id="3.90.550.10">
    <property type="entry name" value="Spore Coat Polysaccharide Biosynthesis Protein SpsA, Chain A"/>
    <property type="match status" value="1"/>
</dbReference>
<dbReference type="InterPro" id="IPR050256">
    <property type="entry name" value="Glycosyltransferase_2"/>
</dbReference>
<reference evidence="3 4" key="1">
    <citation type="journal article" date="2016" name="Nat. Commun.">
        <title>Thousands of microbial genomes shed light on interconnected biogeochemical processes in an aquifer system.</title>
        <authorList>
            <person name="Anantharaman K."/>
            <person name="Brown C.T."/>
            <person name="Hug L.A."/>
            <person name="Sharon I."/>
            <person name="Castelle C.J."/>
            <person name="Probst A.J."/>
            <person name="Thomas B.C."/>
            <person name="Singh A."/>
            <person name="Wilkins M.J."/>
            <person name="Karaoz U."/>
            <person name="Brodie E.L."/>
            <person name="Williams K.H."/>
            <person name="Hubbard S.S."/>
            <person name="Banfield J.F."/>
        </authorList>
    </citation>
    <scope>NUCLEOTIDE SEQUENCE [LARGE SCALE GENOMIC DNA]</scope>
</reference>
<evidence type="ECO:0000256" key="1">
    <source>
        <dbReference type="SAM" id="Phobius"/>
    </source>
</evidence>
<feature type="domain" description="Glycosyltransferase 2-like" evidence="2">
    <location>
        <begin position="13"/>
        <end position="171"/>
    </location>
</feature>
<evidence type="ECO:0000313" key="4">
    <source>
        <dbReference type="Proteomes" id="UP000176493"/>
    </source>
</evidence>
<accession>A0A1G2MB81</accession>
<evidence type="ECO:0000313" key="3">
    <source>
        <dbReference type="EMBL" id="OHA21108.1"/>
    </source>
</evidence>
<dbReference type="PANTHER" id="PTHR48090:SF7">
    <property type="entry name" value="RFBJ PROTEIN"/>
    <property type="match status" value="1"/>
</dbReference>
<proteinExistence type="predicted"/>
<dbReference type="PANTHER" id="PTHR48090">
    <property type="entry name" value="UNDECAPRENYL-PHOSPHATE 4-DEOXY-4-FORMAMIDO-L-ARABINOSE TRANSFERASE-RELATED"/>
    <property type="match status" value="1"/>
</dbReference>
<sequence length="249" mass="28059">MSQQRNIKIIGMIPAYNCAHLLKKAYEQVPKEYFDDIIVVDDGSTDDTFTVAKTLPVKSFTHPHSGYGGNIKYAIQKAMELGTDYCIEIHGDGQYDPSNIPAAIQKIQAQRPDFLLGSRFIPMLQPLRDKMSLVRYLANLGMSLIDRLVLGLPLSEFHQGFRVYGRTLIETVGLEGTSNDHLFSFQIIAKAAFCRLTVLEIPVRCDYAGEHTSISLKRSVVYALQTFGVLFLFILARLGFRTRLFRCIS</sequence>
<keyword evidence="1" id="KW-0812">Transmembrane</keyword>
<dbReference type="EMBL" id="MHRJ01000052">
    <property type="protein sequence ID" value="OHA21108.1"/>
    <property type="molecule type" value="Genomic_DNA"/>
</dbReference>
<keyword evidence="1" id="KW-1133">Transmembrane helix</keyword>
<gene>
    <name evidence="3" type="ORF">A2W52_01705</name>
</gene>
<dbReference type="SUPFAM" id="SSF53448">
    <property type="entry name" value="Nucleotide-diphospho-sugar transferases"/>
    <property type="match status" value="1"/>
</dbReference>
<feature type="transmembrane region" description="Helical" evidence="1">
    <location>
        <begin position="220"/>
        <end position="240"/>
    </location>
</feature>
<keyword evidence="1" id="KW-0472">Membrane</keyword>
<dbReference type="AlphaFoldDB" id="A0A1G2MB81"/>
<dbReference type="Proteomes" id="UP000176493">
    <property type="component" value="Unassembled WGS sequence"/>
</dbReference>